<keyword evidence="6" id="KW-1185">Reference proteome</keyword>
<keyword evidence="1" id="KW-0788">Thiol protease</keyword>
<feature type="compositionally biased region" description="Basic and acidic residues" evidence="3">
    <location>
        <begin position="343"/>
        <end position="356"/>
    </location>
</feature>
<feature type="region of interest" description="Disordered" evidence="3">
    <location>
        <begin position="83"/>
        <end position="108"/>
    </location>
</feature>
<accession>A0ABQ8YRZ6</accession>
<feature type="region of interest" description="Disordered" evidence="3">
    <location>
        <begin position="888"/>
        <end position="927"/>
    </location>
</feature>
<evidence type="ECO:0000259" key="4">
    <source>
        <dbReference type="PROSITE" id="PS50235"/>
    </source>
</evidence>
<dbReference type="Pfam" id="PF00443">
    <property type="entry name" value="UCH"/>
    <property type="match status" value="1"/>
</dbReference>
<feature type="compositionally biased region" description="Basic and acidic residues" evidence="3">
    <location>
        <begin position="907"/>
        <end position="920"/>
    </location>
</feature>
<feature type="compositionally biased region" description="Basic residues" evidence="3">
    <location>
        <begin position="87"/>
        <end position="97"/>
    </location>
</feature>
<feature type="domain" description="USP" evidence="4">
    <location>
        <begin position="181"/>
        <end position="842"/>
    </location>
</feature>
<dbReference type="InterPro" id="IPR038765">
    <property type="entry name" value="Papain-like_cys_pep_sf"/>
</dbReference>
<feature type="compositionally biased region" description="Low complexity" evidence="3">
    <location>
        <begin position="38"/>
        <end position="47"/>
    </location>
</feature>
<evidence type="ECO:0000256" key="2">
    <source>
        <dbReference type="SAM" id="Coils"/>
    </source>
</evidence>
<sequence length="927" mass="109434">MSDNTKEEITINKEKIKPRNNKNDLQTNETTTEVGSLNTTNKNTNKKSTMLDNEDNNIFSNLKSTLSIENIPKDKLWIWNETEQRNSSRKRNNLKRNRSSDDIDNSLNNNENIIKKDFENTVYGSDSKNSHGNMLGNNLMDYNLNKAIEQSLMDQQNQTNDESVTSKTDPNSRVGIKGMYKGLKNIGNTCYMNSLLQTYFHLEIFRNQIFSFHPTKNEWENLKKEFNISVKKEVEGIEKSISIIHELQNLFSQMILSNQKYVNPSNILKNINESNTNFRFRQQQDITEFNHIFWEKIDKGIIYIKKLFKKKGEFENENNIVYNIKNENTSMLGNNIKIQKGGEIKMNNKNENENIPKNEPTNENDLKKENENENENENDNKNKTEINIEKEKENKTEKENENIKKTENNEQNKYQKENEKKKDNRNENENDNKNKTEINVENKNEKENEKENENINKTEKIDQENNDHNKSNVNKNVNENENENENDLENLTNNIVQVSIKTKNFDQNIDDNNLENNKVDENKIKSIENVFFKKNNLIFLKNELVSNLFFGEMIQLLTVTKKSKEEEMVRKSDTTFREIILNVENGDIYSALDNYTIGEQVEIKNEENLNSFGIIERVFKKIPPVLFLLLQRIIYDKNAKRAKKNNQPFTFQKEIYLDRYMEENYTNTKRARNQVKNLQKKIEILKTKLKEIQNFNNSGESLNVILQTTLLYLNHKLKKSKKLSKEERLQYQKSIQITEKNLLNVEEELKYLKSTIEKSQKKLDGIYTQVKKIKYHLHAVLVHRGNAGSGHYFCYILDHCNQKWFKYNDSDVTEINEKDVFEKSIGNIKNTESAYCLVYISDETKKSQIKSDLKLETLQKLVPVELISENKQLNLSFIKELETWEELKKEEEERKEEEEEEEEEEKEEKKEGGESDENFKNNENTYS</sequence>
<dbReference type="CDD" id="cd02257">
    <property type="entry name" value="Peptidase_C19"/>
    <property type="match status" value="1"/>
</dbReference>
<organism evidence="5 6">
    <name type="scientific">Anaeramoeba flamelloides</name>
    <dbReference type="NCBI Taxonomy" id="1746091"/>
    <lineage>
        <taxon>Eukaryota</taxon>
        <taxon>Metamonada</taxon>
        <taxon>Anaeramoebidae</taxon>
        <taxon>Anaeramoeba</taxon>
    </lineage>
</organism>
<dbReference type="SUPFAM" id="SSF54001">
    <property type="entry name" value="Cysteine proteinases"/>
    <property type="match status" value="1"/>
</dbReference>
<name>A0ABQ8YRZ6_9EUKA</name>
<keyword evidence="2" id="KW-0175">Coiled coil</keyword>
<dbReference type="InterPro" id="IPR028889">
    <property type="entry name" value="USP"/>
</dbReference>
<comment type="similarity">
    <text evidence="1">Belongs to the peptidase C19 family.</text>
</comment>
<evidence type="ECO:0000313" key="6">
    <source>
        <dbReference type="Proteomes" id="UP001150062"/>
    </source>
</evidence>
<dbReference type="PANTHER" id="PTHR24006">
    <property type="entry name" value="UBIQUITIN CARBOXYL-TERMINAL HYDROLASE"/>
    <property type="match status" value="1"/>
</dbReference>
<evidence type="ECO:0000256" key="1">
    <source>
        <dbReference type="RuleBase" id="RU366025"/>
    </source>
</evidence>
<proteinExistence type="inferred from homology"/>
<gene>
    <name evidence="5" type="ORF">M0813_18812</name>
</gene>
<feature type="coiled-coil region" evidence="2">
    <location>
        <begin position="728"/>
        <end position="762"/>
    </location>
</feature>
<dbReference type="PROSITE" id="PS00973">
    <property type="entry name" value="USP_2"/>
    <property type="match status" value="1"/>
</dbReference>
<evidence type="ECO:0000313" key="5">
    <source>
        <dbReference type="EMBL" id="KAJ6247285.1"/>
    </source>
</evidence>
<dbReference type="InterPro" id="IPR018200">
    <property type="entry name" value="USP_CS"/>
</dbReference>
<dbReference type="PANTHER" id="PTHR24006:SF644">
    <property type="entry name" value="UBIQUITIN CARBOXYL-TERMINAL HYDROLASE 7"/>
    <property type="match status" value="1"/>
</dbReference>
<dbReference type="Gene3D" id="3.90.70.10">
    <property type="entry name" value="Cysteine proteinases"/>
    <property type="match status" value="2"/>
</dbReference>
<keyword evidence="1" id="KW-0645">Protease</keyword>
<dbReference type="InterPro" id="IPR050164">
    <property type="entry name" value="Peptidase_C19"/>
</dbReference>
<dbReference type="GO" id="GO:0016787">
    <property type="term" value="F:hydrolase activity"/>
    <property type="evidence" value="ECO:0007669"/>
    <property type="project" value="UniProtKB-KW"/>
</dbReference>
<feature type="region of interest" description="Disordered" evidence="3">
    <location>
        <begin position="343"/>
        <end position="480"/>
    </location>
</feature>
<evidence type="ECO:0000256" key="3">
    <source>
        <dbReference type="SAM" id="MobiDB-lite"/>
    </source>
</evidence>
<reference evidence="5" key="1">
    <citation type="submission" date="2022-08" db="EMBL/GenBank/DDBJ databases">
        <title>Novel sulfate-reducing endosymbionts in the free-living metamonad Anaeramoeba.</title>
        <authorList>
            <person name="Jerlstrom-Hultqvist J."/>
            <person name="Cepicka I."/>
            <person name="Gallot-Lavallee L."/>
            <person name="Salas-Leiva D."/>
            <person name="Curtis B.A."/>
            <person name="Zahonova K."/>
            <person name="Pipaliya S."/>
            <person name="Dacks J."/>
            <person name="Roger A.J."/>
        </authorList>
    </citation>
    <scope>NUCLEOTIDE SEQUENCE</scope>
    <source>
        <strain evidence="5">Schooner1</strain>
    </source>
</reference>
<dbReference type="InterPro" id="IPR001394">
    <property type="entry name" value="Peptidase_C19_UCH"/>
</dbReference>
<comment type="caution">
    <text evidence="5">The sequence shown here is derived from an EMBL/GenBank/DDBJ whole genome shotgun (WGS) entry which is preliminary data.</text>
</comment>
<feature type="compositionally biased region" description="Basic and acidic residues" evidence="3">
    <location>
        <begin position="378"/>
        <end position="470"/>
    </location>
</feature>
<feature type="compositionally biased region" description="Acidic residues" evidence="3">
    <location>
        <begin position="893"/>
        <end position="906"/>
    </location>
</feature>
<feature type="coiled-coil region" evidence="2">
    <location>
        <begin position="661"/>
        <end position="695"/>
    </location>
</feature>
<dbReference type="PROSITE" id="PS50235">
    <property type="entry name" value="USP_3"/>
    <property type="match status" value="1"/>
</dbReference>
<comment type="catalytic activity">
    <reaction evidence="1">
        <text>Thiol-dependent hydrolysis of ester, thioester, amide, peptide and isopeptide bonds formed by the C-terminal Gly of ubiquitin (a 76-residue protein attached to proteins as an intracellular targeting signal).</text>
        <dbReference type="EC" id="3.4.19.12"/>
    </reaction>
</comment>
<dbReference type="Proteomes" id="UP001150062">
    <property type="component" value="Unassembled WGS sequence"/>
</dbReference>
<keyword evidence="1 5" id="KW-0378">Hydrolase</keyword>
<dbReference type="PROSITE" id="PS00972">
    <property type="entry name" value="USP_1"/>
    <property type="match status" value="1"/>
</dbReference>
<feature type="compositionally biased region" description="Basic and acidic residues" evidence="3">
    <location>
        <begin position="1"/>
        <end position="17"/>
    </location>
</feature>
<dbReference type="EMBL" id="JAOAOG010000127">
    <property type="protein sequence ID" value="KAJ6247285.1"/>
    <property type="molecule type" value="Genomic_DNA"/>
</dbReference>
<keyword evidence="1" id="KW-0833">Ubl conjugation pathway</keyword>
<feature type="compositionally biased region" description="Polar residues" evidence="3">
    <location>
        <begin position="23"/>
        <end position="37"/>
    </location>
</feature>
<protein>
    <recommendedName>
        <fullName evidence="1">Ubiquitin carboxyl-terminal hydrolase</fullName>
        <ecNumber evidence="1">3.4.19.12</ecNumber>
    </recommendedName>
</protein>
<feature type="region of interest" description="Disordered" evidence="3">
    <location>
        <begin position="1"/>
        <end position="53"/>
    </location>
</feature>
<dbReference type="EC" id="3.4.19.12" evidence="1"/>